<evidence type="ECO:0000256" key="2">
    <source>
        <dbReference type="ARBA" id="ARBA00008127"/>
    </source>
</evidence>
<keyword evidence="7" id="KW-1133">Transmembrane helix</keyword>
<keyword evidence="7" id="KW-0472">Membrane</keyword>
<comment type="function">
    <text evidence="6">Controls stomatal patterning.</text>
</comment>
<keyword evidence="9" id="KW-1185">Reference proteome</keyword>
<comment type="similarity">
    <text evidence="2 6">Belongs to the plant cysteine rich small secretory peptide family. Epidermal patterning factor subfamily.</text>
</comment>
<dbReference type="PANTHER" id="PTHR33109:SF3">
    <property type="entry name" value="EPIDERMAL PATTERNING FACTOR-LIKE PROTEIN"/>
    <property type="match status" value="1"/>
</dbReference>
<dbReference type="AlphaFoldDB" id="A0A7I8J4N2"/>
<evidence type="ECO:0000256" key="4">
    <source>
        <dbReference type="ARBA" id="ARBA00022729"/>
    </source>
</evidence>
<dbReference type="InterPro" id="IPR039455">
    <property type="entry name" value="EPFL"/>
</dbReference>
<evidence type="ECO:0000256" key="3">
    <source>
        <dbReference type="ARBA" id="ARBA00022525"/>
    </source>
</evidence>
<dbReference type="PANTHER" id="PTHR33109">
    <property type="entry name" value="EPIDERMAL PATTERNING FACTOR-LIKE PROTEIN 4"/>
    <property type="match status" value="1"/>
</dbReference>
<sequence length="137" mass="15922">MSLSPYLFSHRSYIFIPIFCRVVFACSLFCLFDRIFPSLLPRFFLLLLSSSSRRIKWLFSFAQSMLMEDKIRLGSTPPSCHNRCNECNPCMAVQVPTLPGPKGRPLVPMDDESPYKRYPNYKPLGWKCRCGNRLFNP</sequence>
<proteinExistence type="inferred from homology"/>
<evidence type="ECO:0000256" key="6">
    <source>
        <dbReference type="RuleBase" id="RU367102"/>
    </source>
</evidence>
<accession>A0A7I8J4N2</accession>
<dbReference type="GO" id="GO:0005576">
    <property type="term" value="C:extracellular region"/>
    <property type="evidence" value="ECO:0007669"/>
    <property type="project" value="UniProtKB-SubCell"/>
</dbReference>
<comment type="subcellular location">
    <subcellularLocation>
        <location evidence="1 6">Secreted</location>
    </subcellularLocation>
</comment>
<keyword evidence="4" id="KW-0732">Signal</keyword>
<dbReference type="EMBL" id="LR743596">
    <property type="protein sequence ID" value="CAA2625653.1"/>
    <property type="molecule type" value="Genomic_DNA"/>
</dbReference>
<dbReference type="Pfam" id="PF17181">
    <property type="entry name" value="EPF"/>
    <property type="match status" value="1"/>
</dbReference>
<keyword evidence="3 6" id="KW-0964">Secreted</keyword>
<keyword evidence="6" id="KW-0217">Developmental protein</keyword>
<evidence type="ECO:0000313" key="8">
    <source>
        <dbReference type="EMBL" id="CAA2625653.1"/>
    </source>
</evidence>
<gene>
    <name evidence="8" type="ORF">SI7747_09011393</name>
</gene>
<dbReference type="Proteomes" id="UP001189122">
    <property type="component" value="Unassembled WGS sequence"/>
</dbReference>
<evidence type="ECO:0000313" key="9">
    <source>
        <dbReference type="Proteomes" id="UP001189122"/>
    </source>
</evidence>
<organism evidence="8">
    <name type="scientific">Spirodela intermedia</name>
    <name type="common">Intermediate duckweed</name>
    <dbReference type="NCBI Taxonomy" id="51605"/>
    <lineage>
        <taxon>Eukaryota</taxon>
        <taxon>Viridiplantae</taxon>
        <taxon>Streptophyta</taxon>
        <taxon>Embryophyta</taxon>
        <taxon>Tracheophyta</taxon>
        <taxon>Spermatophyta</taxon>
        <taxon>Magnoliopsida</taxon>
        <taxon>Liliopsida</taxon>
        <taxon>Araceae</taxon>
        <taxon>Lemnoideae</taxon>
        <taxon>Spirodela</taxon>
    </lineage>
</organism>
<reference evidence="8 9" key="1">
    <citation type="submission" date="2019-12" db="EMBL/GenBank/DDBJ databases">
        <authorList>
            <person name="Scholz U."/>
            <person name="Mascher M."/>
            <person name="Fiebig A."/>
        </authorList>
    </citation>
    <scope>NUCLEOTIDE SEQUENCE</scope>
</reference>
<dbReference type="EMBL" id="CACRZD030000009">
    <property type="protein sequence ID" value="CAA6665004.1"/>
    <property type="molecule type" value="Genomic_DNA"/>
</dbReference>
<evidence type="ECO:0000256" key="7">
    <source>
        <dbReference type="SAM" id="Phobius"/>
    </source>
</evidence>
<evidence type="ECO:0000256" key="5">
    <source>
        <dbReference type="ARBA" id="ARBA00023157"/>
    </source>
</evidence>
<dbReference type="GO" id="GO:0010052">
    <property type="term" value="P:guard cell differentiation"/>
    <property type="evidence" value="ECO:0007669"/>
    <property type="project" value="UniProtKB-UniRule"/>
</dbReference>
<name>A0A7I8J4N2_SPIIN</name>
<evidence type="ECO:0000256" key="1">
    <source>
        <dbReference type="ARBA" id="ARBA00004613"/>
    </source>
</evidence>
<keyword evidence="7" id="KW-0812">Transmembrane</keyword>
<protein>
    <recommendedName>
        <fullName evidence="6">Epidermal patterning factor-like protein</fullName>
    </recommendedName>
</protein>
<feature type="transmembrane region" description="Helical" evidence="7">
    <location>
        <begin position="12"/>
        <end position="32"/>
    </location>
</feature>
<keyword evidence="5" id="KW-1015">Disulfide bond</keyword>